<protein>
    <submittedName>
        <fullName evidence="1">Uncharacterized protein</fullName>
    </submittedName>
</protein>
<name>A0ABR2VY36_9FUNG</name>
<evidence type="ECO:0000313" key="1">
    <source>
        <dbReference type="EMBL" id="KAK9709114.1"/>
    </source>
</evidence>
<dbReference type="Proteomes" id="UP001479436">
    <property type="component" value="Unassembled WGS sequence"/>
</dbReference>
<proteinExistence type="predicted"/>
<keyword evidence="2" id="KW-1185">Reference proteome</keyword>
<accession>A0ABR2VY36</accession>
<comment type="caution">
    <text evidence="1">The sequence shown here is derived from an EMBL/GenBank/DDBJ whole genome shotgun (WGS) entry which is preliminary data.</text>
</comment>
<reference evidence="1 2" key="1">
    <citation type="submission" date="2023-04" db="EMBL/GenBank/DDBJ databases">
        <title>Genome of Basidiobolus ranarum AG-B5.</title>
        <authorList>
            <person name="Stajich J.E."/>
            <person name="Carter-House D."/>
            <person name="Gryganskyi A."/>
        </authorList>
    </citation>
    <scope>NUCLEOTIDE SEQUENCE [LARGE SCALE GENOMIC DNA]</scope>
    <source>
        <strain evidence="1 2">AG-B5</strain>
    </source>
</reference>
<evidence type="ECO:0000313" key="2">
    <source>
        <dbReference type="Proteomes" id="UP001479436"/>
    </source>
</evidence>
<sequence>MSKVIKITVVEVATKVILVVVMVAMEVTTVEYGGSGSKYPPLSGGSTCPDLVADLCLLGIPVKAEVCLESGGGGSSGGNSSNGGGNHCVIGANAGISKLLGVDLCIGGSDDNKGGYPGNGGNGNGSHPTCQDIRAKVLLLGIKVDANICLGDKSSGPNALCPKMNVNLELKKRNFPERILATK</sequence>
<dbReference type="EMBL" id="JASJQH010007435">
    <property type="protein sequence ID" value="KAK9709114.1"/>
    <property type="molecule type" value="Genomic_DNA"/>
</dbReference>
<organism evidence="1 2">
    <name type="scientific">Basidiobolus ranarum</name>
    <dbReference type="NCBI Taxonomy" id="34480"/>
    <lineage>
        <taxon>Eukaryota</taxon>
        <taxon>Fungi</taxon>
        <taxon>Fungi incertae sedis</taxon>
        <taxon>Zoopagomycota</taxon>
        <taxon>Entomophthoromycotina</taxon>
        <taxon>Basidiobolomycetes</taxon>
        <taxon>Basidiobolales</taxon>
        <taxon>Basidiobolaceae</taxon>
        <taxon>Basidiobolus</taxon>
    </lineage>
</organism>
<gene>
    <name evidence="1" type="ORF">K7432_009266</name>
</gene>